<evidence type="ECO:0000256" key="10">
    <source>
        <dbReference type="ARBA" id="ARBA00037178"/>
    </source>
</evidence>
<feature type="transmembrane region" description="Helical" evidence="13">
    <location>
        <begin position="98"/>
        <end position="118"/>
    </location>
</feature>
<dbReference type="EMBL" id="AEBR01000110">
    <property type="protein sequence ID" value="EFM81157.1"/>
    <property type="molecule type" value="Genomic_DNA"/>
</dbReference>
<evidence type="ECO:0000256" key="7">
    <source>
        <dbReference type="ARBA" id="ARBA00023015"/>
    </source>
</evidence>
<reference evidence="15 16" key="1">
    <citation type="submission" date="2010-07" db="EMBL/GenBank/DDBJ databases">
        <authorList>
            <person name="Sid Ahmed O."/>
        </authorList>
    </citation>
    <scope>NUCLEOTIDE SEQUENCE [LARGE SCALE GENOMIC DNA]</scope>
    <source>
        <strain evidence="15 16">TX4248</strain>
    </source>
</reference>
<dbReference type="Gene3D" id="3.40.630.190">
    <property type="entry name" value="LCP protein"/>
    <property type="match status" value="1"/>
</dbReference>
<evidence type="ECO:0000256" key="5">
    <source>
        <dbReference type="ARBA" id="ARBA00022968"/>
    </source>
</evidence>
<feature type="region of interest" description="Disordered" evidence="12">
    <location>
        <begin position="1"/>
        <end position="93"/>
    </location>
</feature>
<name>A0A125W1L9_ENTFL</name>
<proteinExistence type="inferred from homology"/>
<evidence type="ECO:0000256" key="4">
    <source>
        <dbReference type="ARBA" id="ARBA00022692"/>
    </source>
</evidence>
<feature type="domain" description="Cell envelope-related transcriptional attenuator" evidence="14">
    <location>
        <begin position="164"/>
        <end position="307"/>
    </location>
</feature>
<keyword evidence="5" id="KW-0735">Signal-anchor</keyword>
<evidence type="ECO:0000256" key="13">
    <source>
        <dbReference type="SAM" id="Phobius"/>
    </source>
</evidence>
<evidence type="ECO:0000256" key="2">
    <source>
        <dbReference type="ARBA" id="ARBA00006068"/>
    </source>
</evidence>
<evidence type="ECO:0000256" key="3">
    <source>
        <dbReference type="ARBA" id="ARBA00022475"/>
    </source>
</evidence>
<dbReference type="GO" id="GO:0005886">
    <property type="term" value="C:plasma membrane"/>
    <property type="evidence" value="ECO:0007669"/>
    <property type="project" value="UniProtKB-SubCell"/>
</dbReference>
<keyword evidence="3" id="KW-1003">Cell membrane</keyword>
<keyword evidence="4 13" id="KW-0812">Transmembrane</keyword>
<feature type="compositionally biased region" description="Basic and acidic residues" evidence="12">
    <location>
        <begin position="1"/>
        <end position="21"/>
    </location>
</feature>
<gene>
    <name evidence="15" type="ORF">HMPREF9498_03096</name>
</gene>
<comment type="function">
    <text evidence="10">Involved in SarA attenuation. Affects resistance to oxacillin and teicoplanin, as well as the synthesis of virulence factors.</text>
</comment>
<accession>A0A125W1L9</accession>
<evidence type="ECO:0000256" key="12">
    <source>
        <dbReference type="SAM" id="MobiDB-lite"/>
    </source>
</evidence>
<feature type="compositionally biased region" description="Basic residues" evidence="12">
    <location>
        <begin position="79"/>
        <end position="93"/>
    </location>
</feature>
<protein>
    <recommendedName>
        <fullName evidence="11">Regulatory protein MsrR</fullName>
    </recommendedName>
</protein>
<dbReference type="RefSeq" id="WP_002365661.1">
    <property type="nucleotide sequence ID" value="NZ_GL454489.1"/>
</dbReference>
<evidence type="ECO:0000259" key="14">
    <source>
        <dbReference type="Pfam" id="PF03816"/>
    </source>
</evidence>
<evidence type="ECO:0000313" key="15">
    <source>
        <dbReference type="EMBL" id="EFM81157.1"/>
    </source>
</evidence>
<evidence type="ECO:0000313" key="16">
    <source>
        <dbReference type="Proteomes" id="UP000004846"/>
    </source>
</evidence>
<keyword evidence="7" id="KW-0805">Transcription regulation</keyword>
<evidence type="ECO:0000256" key="8">
    <source>
        <dbReference type="ARBA" id="ARBA00023136"/>
    </source>
</evidence>
<evidence type="ECO:0000256" key="11">
    <source>
        <dbReference type="ARBA" id="ARBA00040752"/>
    </source>
</evidence>
<dbReference type="HOGENOM" id="CLU_016455_1_0_9"/>
<keyword evidence="8 13" id="KW-0472">Membrane</keyword>
<organism evidence="15 16">
    <name type="scientific">Enterococcus faecalis TX4248</name>
    <dbReference type="NCBI Taxonomy" id="749495"/>
    <lineage>
        <taxon>Bacteria</taxon>
        <taxon>Bacillati</taxon>
        <taxon>Bacillota</taxon>
        <taxon>Bacilli</taxon>
        <taxon>Lactobacillales</taxon>
        <taxon>Enterococcaceae</taxon>
        <taxon>Enterococcus</taxon>
    </lineage>
</organism>
<evidence type="ECO:0000256" key="9">
    <source>
        <dbReference type="ARBA" id="ARBA00023163"/>
    </source>
</evidence>
<feature type="compositionally biased region" description="Basic and acidic residues" evidence="12">
    <location>
        <begin position="55"/>
        <end position="66"/>
    </location>
</feature>
<keyword evidence="9" id="KW-0804">Transcription</keyword>
<sequence>MSRVDRYKHIHEKSRPAEHKKTFNPRKSMGEHREEEPEELAESLQEPVYEDSYTEDSRRSERRHQTDSGGGNGSDQPPRGKKDKKPKKKRKKSKTKRFFKWLVILLILLFAYSTVMFLKGKSAAEHDDSLPQEKVETFNGVKSSNGAKNILILGSDTRGEDAGRADTIMVLQLNGPSKKPKLISFMRDTFVDIPGVGPNKINAAYAYGGAELVRETLKQNFNLDTKYYAKVDFQSFEKIVDSMFPKGVKIDAEKSLNLDGVDIEKGQQVMDGHVLLQYARFRMDEEGDFGRVRRQQQVMSAVMSQMKNPMTLLRTPESLGKLVGYMSTDVPVSFMLTNGPSLLIKGKAGVESLSVPVPDSWNFGESSYAGSILEVDEQKNADAIEKFLNE</sequence>
<comment type="similarity">
    <text evidence="2">Belongs to the LytR/CpsA/Psr (LCP) family.</text>
</comment>
<dbReference type="PANTHER" id="PTHR33392">
    <property type="entry name" value="POLYISOPRENYL-TEICHOIC ACID--PEPTIDOGLYCAN TEICHOIC ACID TRANSFERASE TAGU"/>
    <property type="match status" value="1"/>
</dbReference>
<dbReference type="NCBIfam" id="TIGR00350">
    <property type="entry name" value="lytR_cpsA_psr"/>
    <property type="match status" value="1"/>
</dbReference>
<dbReference type="InterPro" id="IPR050922">
    <property type="entry name" value="LytR/CpsA/Psr_CW_biosynth"/>
</dbReference>
<dbReference type="InterPro" id="IPR004474">
    <property type="entry name" value="LytR_CpsA_psr"/>
</dbReference>
<dbReference type="AlphaFoldDB" id="A0A125W1L9"/>
<comment type="subcellular location">
    <subcellularLocation>
        <location evidence="1">Cell membrane</location>
        <topology evidence="1">Single-pass type II membrane protein</topology>
    </subcellularLocation>
</comment>
<dbReference type="Proteomes" id="UP000004846">
    <property type="component" value="Unassembled WGS sequence"/>
</dbReference>
<evidence type="ECO:0000256" key="6">
    <source>
        <dbReference type="ARBA" id="ARBA00022989"/>
    </source>
</evidence>
<evidence type="ECO:0000256" key="1">
    <source>
        <dbReference type="ARBA" id="ARBA00004401"/>
    </source>
</evidence>
<dbReference type="PANTHER" id="PTHR33392:SF8">
    <property type="entry name" value="REGULATORY PROTEIN MSRR"/>
    <property type="match status" value="1"/>
</dbReference>
<dbReference type="Pfam" id="PF03816">
    <property type="entry name" value="LytR_cpsA_psr"/>
    <property type="match status" value="1"/>
</dbReference>
<comment type="caution">
    <text evidence="15">The sequence shown here is derived from an EMBL/GenBank/DDBJ whole genome shotgun (WGS) entry which is preliminary data.</text>
</comment>
<dbReference type="GeneID" id="60893874"/>
<keyword evidence="6 13" id="KW-1133">Transmembrane helix</keyword>